<feature type="compositionally biased region" description="Basic and acidic residues" evidence="1">
    <location>
        <begin position="514"/>
        <end position="523"/>
    </location>
</feature>
<reference evidence="2 3" key="1">
    <citation type="journal article" date="2012" name="Genome Biol.">
        <title>Genome and low-iron response of an oceanic diatom adapted to chronic iron limitation.</title>
        <authorList>
            <person name="Lommer M."/>
            <person name="Specht M."/>
            <person name="Roy A.S."/>
            <person name="Kraemer L."/>
            <person name="Andreson R."/>
            <person name="Gutowska M.A."/>
            <person name="Wolf J."/>
            <person name="Bergner S.V."/>
            <person name="Schilhabel M.B."/>
            <person name="Klostermeier U.C."/>
            <person name="Beiko R.G."/>
            <person name="Rosenstiel P."/>
            <person name="Hippler M."/>
            <person name="Laroche J."/>
        </authorList>
    </citation>
    <scope>NUCLEOTIDE SEQUENCE [LARGE SCALE GENOMIC DNA]</scope>
    <source>
        <strain evidence="2 3">CCMP1005</strain>
    </source>
</reference>
<gene>
    <name evidence="2" type="ORF">THAOC_04414</name>
</gene>
<comment type="caution">
    <text evidence="2">The sequence shown here is derived from an EMBL/GenBank/DDBJ whole genome shotgun (WGS) entry which is preliminary data.</text>
</comment>
<dbReference type="eggNOG" id="ENOG502SRXK">
    <property type="taxonomic scope" value="Eukaryota"/>
</dbReference>
<protein>
    <submittedName>
        <fullName evidence="2">Uncharacterized protein</fullName>
    </submittedName>
</protein>
<name>K0T590_THAOC</name>
<proteinExistence type="predicted"/>
<evidence type="ECO:0000313" key="3">
    <source>
        <dbReference type="Proteomes" id="UP000266841"/>
    </source>
</evidence>
<organism evidence="2 3">
    <name type="scientific">Thalassiosira oceanica</name>
    <name type="common">Marine diatom</name>
    <dbReference type="NCBI Taxonomy" id="159749"/>
    <lineage>
        <taxon>Eukaryota</taxon>
        <taxon>Sar</taxon>
        <taxon>Stramenopiles</taxon>
        <taxon>Ochrophyta</taxon>
        <taxon>Bacillariophyta</taxon>
        <taxon>Coscinodiscophyceae</taxon>
        <taxon>Thalassiosirophycidae</taxon>
        <taxon>Thalassiosirales</taxon>
        <taxon>Thalassiosiraceae</taxon>
        <taxon>Thalassiosira</taxon>
    </lineage>
</organism>
<dbReference type="AlphaFoldDB" id="K0T590"/>
<accession>K0T590</accession>
<feature type="non-terminal residue" evidence="2">
    <location>
        <position position="1"/>
    </location>
</feature>
<dbReference type="EMBL" id="AGNL01004085">
    <property type="protein sequence ID" value="EJK73938.1"/>
    <property type="molecule type" value="Genomic_DNA"/>
</dbReference>
<keyword evidence="3" id="KW-1185">Reference proteome</keyword>
<dbReference type="Proteomes" id="UP000266841">
    <property type="component" value="Unassembled WGS sequence"/>
</dbReference>
<feature type="region of interest" description="Disordered" evidence="1">
    <location>
        <begin position="500"/>
        <end position="523"/>
    </location>
</feature>
<evidence type="ECO:0000313" key="2">
    <source>
        <dbReference type="EMBL" id="EJK73938.1"/>
    </source>
</evidence>
<evidence type="ECO:0000256" key="1">
    <source>
        <dbReference type="SAM" id="MobiDB-lite"/>
    </source>
</evidence>
<sequence>GVHGREGGAAGRKGLRVQPRLRRRAFGSVRRVLGCLSSVHGGVRGVDEGEEGGRRWIGGGILRRGEFERRALICEVCVEVVHSSCLAGSGVRSARKLCESPRFCVYASSSALTRIIAIMKREGVMQLGIVAVDLSVFVSSQLQDKQMGVECLIAHSSPSFEARLCGPTDNSSPPDICRSYLRFAVELFKSALGLVKEHERHQTKLQTDVQTHWENRQHLLLRGRAQHNLGRALFELAQLKARSKQGRPVNGMSHFKSPGNEFQKAVETARQIRNDSRAVESYAEAPAWPWVSKARLQALDALGLEALASGLLAECFLKTNRVNDATSLLSSVFDSIALSAIASADEDKVDSEVVAHALEELYLFAMTVAESSTRILEASVGSKIMCAEFGAQCLALTKLALEHASSVSDVLLPYIDQHSLDVEVTIASRSSIEREENAILHWWQSVKDQGRNLVSSSAVSARDIANTLPRPDLAATTAREMDLLHPPPLVRRSFVLDSHSLQRRSRQATTSSNRRNDKDARVRKDLASAATKEVEQRKWGDEMLTKQLRRCCPPLPRVNEDLGITTKVLDALKKKLGNVLPCDEYGHVYCQ</sequence>